<keyword evidence="2" id="KW-1185">Reference proteome</keyword>
<organism evidence="1 2">
    <name type="scientific">Tenacibaculum jejuense</name>
    <dbReference type="NCBI Taxonomy" id="584609"/>
    <lineage>
        <taxon>Bacteria</taxon>
        <taxon>Pseudomonadati</taxon>
        <taxon>Bacteroidota</taxon>
        <taxon>Flavobacteriia</taxon>
        <taxon>Flavobacteriales</taxon>
        <taxon>Flavobacteriaceae</taxon>
        <taxon>Tenacibaculum</taxon>
    </lineage>
</organism>
<name>A0A238U875_9FLAO</name>
<dbReference type="AlphaFoldDB" id="A0A238U875"/>
<proteinExistence type="predicted"/>
<evidence type="ECO:0000313" key="1">
    <source>
        <dbReference type="EMBL" id="SNR15302.1"/>
    </source>
</evidence>
<dbReference type="EMBL" id="LT899436">
    <property type="protein sequence ID" value="SNR15302.1"/>
    <property type="molecule type" value="Genomic_DNA"/>
</dbReference>
<accession>A0A238U875</accession>
<sequence>MKVFNFLLIVLCWYQGITAQNTELIVFYADEGAQKKVLNLDKETNSLVLTEKSNTTPDTYFDAFIIKQSEDNPATVFLISAQENNLFLKRDGNNLVFREIQEETNIKDYQWEIQYFGYPYIALCDPTKDKSVMYMQNGVLSMKNVPNASWNLSSNDDDKGNSYRYKIGKIVKTF</sequence>
<evidence type="ECO:0008006" key="3">
    <source>
        <dbReference type="Google" id="ProtNLM"/>
    </source>
</evidence>
<dbReference type="RefSeq" id="WP_095070914.1">
    <property type="nucleotide sequence ID" value="NZ_LT899436.1"/>
</dbReference>
<protein>
    <recommendedName>
        <fullName evidence="3">RICIN domain-containing protein</fullName>
    </recommendedName>
</protein>
<evidence type="ECO:0000313" key="2">
    <source>
        <dbReference type="Proteomes" id="UP000215214"/>
    </source>
</evidence>
<dbReference type="OrthoDB" id="1424764at2"/>
<dbReference type="KEGG" id="tje:TJEJU_1574"/>
<dbReference type="Proteomes" id="UP000215214">
    <property type="component" value="Chromosome TJEJU"/>
</dbReference>
<gene>
    <name evidence="1" type="ORF">TJEJU_1574</name>
</gene>
<reference evidence="1 2" key="1">
    <citation type="submission" date="2017-07" db="EMBL/GenBank/DDBJ databases">
        <authorList>
            <person name="Sun Z.S."/>
            <person name="Albrecht U."/>
            <person name="Echele G."/>
            <person name="Lee C.C."/>
        </authorList>
    </citation>
    <scope>NUCLEOTIDE SEQUENCE [LARGE SCALE GENOMIC DNA]</scope>
    <source>
        <strain evidence="2">type strain: KCTC 22618</strain>
    </source>
</reference>